<dbReference type="InterPro" id="IPR046520">
    <property type="entry name" value="DUF6697"/>
</dbReference>
<dbReference type="AlphaFoldDB" id="A0A9P4WP20"/>
<keyword evidence="4" id="KW-1185">Reference proteome</keyword>
<feature type="compositionally biased region" description="Polar residues" evidence="1">
    <location>
        <begin position="13"/>
        <end position="33"/>
    </location>
</feature>
<evidence type="ECO:0000313" key="3">
    <source>
        <dbReference type="EMBL" id="KAF3037643.1"/>
    </source>
</evidence>
<name>A0A9P4WP20_9PLEO</name>
<comment type="caution">
    <text evidence="3">The sequence shown here is derived from an EMBL/GenBank/DDBJ whole genome shotgun (WGS) entry which is preliminary data.</text>
</comment>
<feature type="compositionally biased region" description="Polar residues" evidence="1">
    <location>
        <begin position="118"/>
        <end position="134"/>
    </location>
</feature>
<accession>A0A9P4WP20</accession>
<proteinExistence type="predicted"/>
<dbReference type="EMBL" id="SWKV01000041">
    <property type="protein sequence ID" value="KAF3037643.1"/>
    <property type="molecule type" value="Genomic_DNA"/>
</dbReference>
<feature type="region of interest" description="Disordered" evidence="1">
    <location>
        <begin position="1"/>
        <end position="37"/>
    </location>
</feature>
<dbReference type="OrthoDB" id="5427977at2759"/>
<organism evidence="3 4">
    <name type="scientific">Didymella heteroderae</name>
    <dbReference type="NCBI Taxonomy" id="1769908"/>
    <lineage>
        <taxon>Eukaryota</taxon>
        <taxon>Fungi</taxon>
        <taxon>Dikarya</taxon>
        <taxon>Ascomycota</taxon>
        <taxon>Pezizomycotina</taxon>
        <taxon>Dothideomycetes</taxon>
        <taxon>Pleosporomycetidae</taxon>
        <taxon>Pleosporales</taxon>
        <taxon>Pleosporineae</taxon>
        <taxon>Didymellaceae</taxon>
        <taxon>Didymella</taxon>
    </lineage>
</organism>
<evidence type="ECO:0000259" key="2">
    <source>
        <dbReference type="Pfam" id="PF20411"/>
    </source>
</evidence>
<evidence type="ECO:0000256" key="1">
    <source>
        <dbReference type="SAM" id="MobiDB-lite"/>
    </source>
</evidence>
<protein>
    <recommendedName>
        <fullName evidence="2">DUF6697 domain-containing protein</fullName>
    </recommendedName>
</protein>
<evidence type="ECO:0000313" key="4">
    <source>
        <dbReference type="Proteomes" id="UP000758155"/>
    </source>
</evidence>
<feature type="compositionally biased region" description="Pro residues" evidence="1">
    <location>
        <begin position="201"/>
        <end position="214"/>
    </location>
</feature>
<feature type="region of interest" description="Disordered" evidence="1">
    <location>
        <begin position="107"/>
        <end position="217"/>
    </location>
</feature>
<reference evidence="3" key="1">
    <citation type="submission" date="2019-04" db="EMBL/GenBank/DDBJ databases">
        <title>Sequencing of skin fungus with MAO and IRED activity.</title>
        <authorList>
            <person name="Marsaioli A.J."/>
            <person name="Bonatto J.M.C."/>
            <person name="Reis Junior O."/>
        </authorList>
    </citation>
    <scope>NUCLEOTIDE SEQUENCE</scope>
    <source>
        <strain evidence="3">28M1</strain>
    </source>
</reference>
<dbReference type="Pfam" id="PF20411">
    <property type="entry name" value="DUF6697"/>
    <property type="match status" value="1"/>
</dbReference>
<feature type="compositionally biased region" description="Low complexity" evidence="1">
    <location>
        <begin position="143"/>
        <end position="154"/>
    </location>
</feature>
<dbReference type="Proteomes" id="UP000758155">
    <property type="component" value="Unassembled WGS sequence"/>
</dbReference>
<feature type="domain" description="DUF6697" evidence="2">
    <location>
        <begin position="262"/>
        <end position="508"/>
    </location>
</feature>
<gene>
    <name evidence="3" type="ORF">E8E12_005425</name>
</gene>
<feature type="compositionally biased region" description="Basic and acidic residues" evidence="1">
    <location>
        <begin position="107"/>
        <end position="116"/>
    </location>
</feature>
<sequence>MIQHNFNPGARNCNANGAATNSHGNSTPRQVSSPPSPYLEARLLNLEVAHGDLRGEVDNLKDLYYDLYNSFGKVTRDVTPMHANSPNGTDLTKSLQSAMQFKQELEQLSREVRESVNGDANHQKANSGSTSKANGNVPPHVRAASGASNASKKSMPPHLRGGKQLGGAGGDVAPKLTLDTTKHKHAPLVTDGPVDTITRQPPAPAATLSPPPSPTTTLQDDIPLEGMEAMSLNDWKPYYLSTLKALPASVRAKIPVQQKMTTFHIDFLNNHLGGFSWSPGLKYITHFNSVAQVLRNRTYYMIDPTHEPYLPKAPGEHGAKLTTFFNTAPEEEFENLPEGTNSYIDVPMFVQLPSGRYAYFGNYSQTRWSDKLDIDTMKARVPADVKVYVAKELTAPDREPWVTQELKKHFFPKPEYEGAIALPTSDDTSILTVDEEAHNKQVASDIKHYIQDLVDWERETNIKVAMIKPETILIAFDAADADDPPALRLWWEYLECVDWNAGFYNMLVGLQAREAEAYLK</sequence>